<evidence type="ECO:0000256" key="1">
    <source>
        <dbReference type="SAM" id="Coils"/>
    </source>
</evidence>
<gene>
    <name evidence="2" type="ORF">J2804_005604</name>
</gene>
<dbReference type="Proteomes" id="UP001264340">
    <property type="component" value="Unassembled WGS sequence"/>
</dbReference>
<evidence type="ECO:0000313" key="3">
    <source>
        <dbReference type="Proteomes" id="UP001264340"/>
    </source>
</evidence>
<dbReference type="CDD" id="cd14262">
    <property type="entry name" value="VirB5_like"/>
    <property type="match status" value="1"/>
</dbReference>
<comment type="caution">
    <text evidence="2">The sequence shown here is derived from an EMBL/GenBank/DDBJ whole genome shotgun (WGS) entry which is preliminary data.</text>
</comment>
<evidence type="ECO:0000313" key="2">
    <source>
        <dbReference type="EMBL" id="MDR6412169.1"/>
    </source>
</evidence>
<keyword evidence="3" id="KW-1185">Reference proteome</keyword>
<dbReference type="Gene3D" id="1.20.58.430">
    <property type="entry name" value="Type IV secretion system, VirB5-domain"/>
    <property type="match status" value="1"/>
</dbReference>
<dbReference type="Pfam" id="PF07996">
    <property type="entry name" value="T4SS"/>
    <property type="match status" value="1"/>
</dbReference>
<protein>
    <submittedName>
        <fullName evidence="2">Type IV secretion system protein VirB5</fullName>
    </submittedName>
</protein>
<reference evidence="2 3" key="1">
    <citation type="submission" date="2023-07" db="EMBL/GenBank/DDBJ databases">
        <title>Sorghum-associated microbial communities from plants grown in Nebraska, USA.</title>
        <authorList>
            <person name="Schachtman D."/>
        </authorList>
    </citation>
    <scope>NUCLEOTIDE SEQUENCE [LARGE SCALE GENOMIC DNA]</scope>
    <source>
        <strain evidence="2 3">DS1316</strain>
    </source>
</reference>
<dbReference type="InterPro" id="IPR023220">
    <property type="entry name" value="T4SS_VirB5-domain"/>
</dbReference>
<dbReference type="EMBL" id="JAVDRP010000016">
    <property type="protein sequence ID" value="MDR6412169.1"/>
    <property type="molecule type" value="Genomic_DNA"/>
</dbReference>
<dbReference type="RefSeq" id="WP_310125901.1">
    <property type="nucleotide sequence ID" value="NZ_JAVDRP010000016.1"/>
</dbReference>
<feature type="coiled-coil region" evidence="1">
    <location>
        <begin position="216"/>
        <end position="256"/>
    </location>
</feature>
<sequence>MTKLLPDVLQPREEMMNSTDVYPAVTHAVDPALAELRLTLRERSTRGGKNLAFRPQWLRPRSSLITLLCACAFSQAHAQGVPTISPAELAQQMVQVQQLFQQIQNQEDQYRALTGNSSFGNIMNDASLRNYLPEQWQNIYDQAKGDGLSGISSSVRSIEQQEGMTGASTPGQQRYYDTLATNKAMNEQAYSTTMARMNNIQALMRQSNLTQDPAQKADLQNRMAAEEAMVTNEQTRMQLAAELQKAELKLAEQQRDREFKNQFLGGSNGE</sequence>
<dbReference type="SUPFAM" id="SSF101082">
    <property type="entry name" value="Typo IV secretion system protein TraC"/>
    <property type="match status" value="1"/>
</dbReference>
<organism evidence="2 3">
    <name type="scientific">Paraburkholderia terricola</name>
    <dbReference type="NCBI Taxonomy" id="169427"/>
    <lineage>
        <taxon>Bacteria</taxon>
        <taxon>Pseudomonadati</taxon>
        <taxon>Pseudomonadota</taxon>
        <taxon>Betaproteobacteria</taxon>
        <taxon>Burkholderiales</taxon>
        <taxon>Burkholderiaceae</taxon>
        <taxon>Paraburkholderia</taxon>
    </lineage>
</organism>
<accession>A0ABU1LZI2</accession>
<name>A0ABU1LZI2_9BURK</name>
<feature type="coiled-coil region" evidence="1">
    <location>
        <begin position="89"/>
        <end position="116"/>
    </location>
</feature>
<proteinExistence type="predicted"/>
<keyword evidence="1" id="KW-0175">Coiled coil</keyword>
<dbReference type="InterPro" id="IPR014158">
    <property type="entry name" value="T4SS_VirB5"/>
</dbReference>